<feature type="transmembrane region" description="Helical" evidence="5">
    <location>
        <begin position="129"/>
        <end position="155"/>
    </location>
</feature>
<feature type="transmembrane region" description="Helical" evidence="5">
    <location>
        <begin position="63"/>
        <end position="81"/>
    </location>
</feature>
<keyword evidence="3 5" id="KW-1133">Transmembrane helix</keyword>
<feature type="transmembrane region" description="Helical" evidence="5">
    <location>
        <begin position="286"/>
        <end position="309"/>
    </location>
</feature>
<dbReference type="SUPFAM" id="SSF161098">
    <property type="entry name" value="MetI-like"/>
    <property type="match status" value="1"/>
</dbReference>
<reference evidence="7" key="1">
    <citation type="submission" date="2012-01" db="EMBL/GenBank/DDBJ databases">
        <title>The Genome Sequence of Treponema denticola H-22.</title>
        <authorList>
            <consortium name="The Broad Institute Genome Sequencing Platform"/>
            <person name="Earl A."/>
            <person name="Ward D."/>
            <person name="Feldgarden M."/>
            <person name="Gevers D."/>
            <person name="Blanton J.M."/>
            <person name="Fenno C.J."/>
            <person name="Baranova O.V."/>
            <person name="Mathney J."/>
            <person name="Dewhirst F.E."/>
            <person name="Izard J."/>
            <person name="Young S.K."/>
            <person name="Zeng Q."/>
            <person name="Gargeya S."/>
            <person name="Fitzgerald M."/>
            <person name="Haas B."/>
            <person name="Abouelleil A."/>
            <person name="Alvarado L."/>
            <person name="Arachchi H.M."/>
            <person name="Berlin A."/>
            <person name="Chapman S.B."/>
            <person name="Gearin G."/>
            <person name="Goldberg J."/>
            <person name="Griggs A."/>
            <person name="Gujja S."/>
            <person name="Hansen M."/>
            <person name="Heiman D."/>
            <person name="Howarth C."/>
            <person name="Larimer J."/>
            <person name="Lui A."/>
            <person name="MacDonald P.J.P."/>
            <person name="McCowen C."/>
            <person name="Montmayeur A."/>
            <person name="Murphy C."/>
            <person name="Neiman D."/>
            <person name="Pearson M."/>
            <person name="Priest M."/>
            <person name="Roberts A."/>
            <person name="Saif S."/>
            <person name="Shea T."/>
            <person name="Sisk P."/>
            <person name="Stolte C."/>
            <person name="Sykes S."/>
            <person name="Wortman J."/>
            <person name="Nusbaum C."/>
            <person name="Birren B."/>
        </authorList>
    </citation>
    <scope>NUCLEOTIDE SEQUENCE [LARGE SCALE GENOMIC DNA]</scope>
    <source>
        <strain evidence="7">H-22</strain>
    </source>
</reference>
<dbReference type="HOGENOM" id="CLU_036879_1_0_12"/>
<dbReference type="Gene3D" id="1.10.3720.10">
    <property type="entry name" value="MetI-like"/>
    <property type="match status" value="1"/>
</dbReference>
<dbReference type="PATRIC" id="fig|999432.5.peg.1348"/>
<evidence type="ECO:0000259" key="6">
    <source>
        <dbReference type="PROSITE" id="PS50928"/>
    </source>
</evidence>
<evidence type="ECO:0000256" key="5">
    <source>
        <dbReference type="RuleBase" id="RU363032"/>
    </source>
</evidence>
<dbReference type="GO" id="GO:0005886">
    <property type="term" value="C:plasma membrane"/>
    <property type="evidence" value="ECO:0007669"/>
    <property type="project" value="UniProtKB-SubCell"/>
</dbReference>
<gene>
    <name evidence="7" type="ORF">HMPREF9726_01297</name>
</gene>
<evidence type="ECO:0000256" key="4">
    <source>
        <dbReference type="ARBA" id="ARBA00023136"/>
    </source>
</evidence>
<feature type="transmembrane region" description="Helical" evidence="5">
    <location>
        <begin position="93"/>
        <end position="117"/>
    </location>
</feature>
<feature type="domain" description="ABC transmembrane type-1" evidence="6">
    <location>
        <begin position="93"/>
        <end position="303"/>
    </location>
</feature>
<dbReference type="InterPro" id="IPR000515">
    <property type="entry name" value="MetI-like"/>
</dbReference>
<dbReference type="Proteomes" id="UP000011705">
    <property type="component" value="Chromosome"/>
</dbReference>
<dbReference type="AlphaFoldDB" id="A0A0E2EH91"/>
<dbReference type="CDD" id="cd06261">
    <property type="entry name" value="TM_PBP2"/>
    <property type="match status" value="1"/>
</dbReference>
<evidence type="ECO:0000313" key="7">
    <source>
        <dbReference type="EMBL" id="EMB33483.1"/>
    </source>
</evidence>
<protein>
    <recommendedName>
        <fullName evidence="6">ABC transmembrane type-1 domain-containing protein</fullName>
    </recommendedName>
</protein>
<comment type="subcellular location">
    <subcellularLocation>
        <location evidence="1 5">Cell membrane</location>
        <topology evidence="1 5">Multi-pass membrane protein</topology>
    </subcellularLocation>
</comment>
<feature type="transmembrane region" description="Helical" evidence="5">
    <location>
        <begin position="244"/>
        <end position="266"/>
    </location>
</feature>
<dbReference type="PROSITE" id="PS50928">
    <property type="entry name" value="ABC_TM1"/>
    <property type="match status" value="1"/>
</dbReference>
<sequence length="317" mass="35723">MRIKYAVLFFALITAHFFLPRLMRADPFVFISSDGTEVASYSEEEITKYKAYYGLDKPLWKQYLHYLAGIASGNLGYSIYFKDTVVRLVFKRLIWTAGIVCVSLLFSLVLGLCLGSLSAWFTGKRLDGFLYHAMTGLSEIPSFLTANAILMLFIIRWRVLPTSGGITPFLPLSFTLPVIADIIKHAVLPALTLSLLKTPDFYFVTRSAMLRQLQKKYVETAQAKSLGAFTITVKHCLPNASNPIITRFLLSLQTLFNGALIVENIFKYPGIGRLIRDAVFYRDYLLLQGIFFIVTVFILCISALGEAIYRRTGRSAE</sequence>
<comment type="caution">
    <text evidence="7">The sequence shown here is derived from an EMBL/GenBank/DDBJ whole genome shotgun (WGS) entry which is preliminary data.</text>
</comment>
<name>A0A0E2EH91_TREDN</name>
<dbReference type="InterPro" id="IPR035906">
    <property type="entry name" value="MetI-like_sf"/>
</dbReference>
<dbReference type="PANTHER" id="PTHR43376:SF1">
    <property type="entry name" value="OLIGOPEPTIDE TRANSPORT SYSTEM PERMEASE PROTEIN"/>
    <property type="match status" value="1"/>
</dbReference>
<keyword evidence="2 5" id="KW-0812">Transmembrane</keyword>
<evidence type="ECO:0000256" key="3">
    <source>
        <dbReference type="ARBA" id="ARBA00022989"/>
    </source>
</evidence>
<dbReference type="EMBL" id="AGDV01000011">
    <property type="protein sequence ID" value="EMB33483.1"/>
    <property type="molecule type" value="Genomic_DNA"/>
</dbReference>
<accession>A0A0E2EH91</accession>
<evidence type="ECO:0000256" key="1">
    <source>
        <dbReference type="ARBA" id="ARBA00004651"/>
    </source>
</evidence>
<dbReference type="GO" id="GO:0055085">
    <property type="term" value="P:transmembrane transport"/>
    <property type="evidence" value="ECO:0007669"/>
    <property type="project" value="InterPro"/>
</dbReference>
<keyword evidence="4 5" id="KW-0472">Membrane</keyword>
<evidence type="ECO:0000256" key="2">
    <source>
        <dbReference type="ARBA" id="ARBA00022692"/>
    </source>
</evidence>
<organism evidence="7">
    <name type="scientific">Treponema denticola H-22</name>
    <dbReference type="NCBI Taxonomy" id="999432"/>
    <lineage>
        <taxon>Bacteria</taxon>
        <taxon>Pseudomonadati</taxon>
        <taxon>Spirochaetota</taxon>
        <taxon>Spirochaetia</taxon>
        <taxon>Spirochaetales</taxon>
        <taxon>Treponemataceae</taxon>
        <taxon>Treponema</taxon>
    </lineage>
</organism>
<comment type="similarity">
    <text evidence="5">Belongs to the binding-protein-dependent transport system permease family.</text>
</comment>
<keyword evidence="5" id="KW-0813">Transport</keyword>
<dbReference type="Pfam" id="PF00528">
    <property type="entry name" value="BPD_transp_1"/>
    <property type="match status" value="1"/>
</dbReference>
<dbReference type="PANTHER" id="PTHR43376">
    <property type="entry name" value="OLIGOPEPTIDE TRANSPORT SYSTEM PERMEASE PROTEIN"/>
    <property type="match status" value="1"/>
</dbReference>
<proteinExistence type="inferred from homology"/>
<dbReference type="RefSeq" id="WP_002684356.1">
    <property type="nucleotide sequence ID" value="NZ_CM001795.1"/>
</dbReference>